<feature type="compositionally biased region" description="Low complexity" evidence="1">
    <location>
        <begin position="42"/>
        <end position="56"/>
    </location>
</feature>
<dbReference type="InterPro" id="IPR019734">
    <property type="entry name" value="TPR_rpt"/>
</dbReference>
<protein>
    <recommendedName>
        <fullName evidence="4">Protein SLOW GREEN 1, chloroplastic</fullName>
    </recommendedName>
</protein>
<feature type="region of interest" description="Disordered" evidence="1">
    <location>
        <begin position="42"/>
        <end position="61"/>
    </location>
</feature>
<proteinExistence type="predicted"/>
<dbReference type="Pfam" id="PF13181">
    <property type="entry name" value="TPR_8"/>
    <property type="match status" value="2"/>
</dbReference>
<evidence type="ECO:0000256" key="1">
    <source>
        <dbReference type="SAM" id="MobiDB-lite"/>
    </source>
</evidence>
<reference evidence="2 3" key="1">
    <citation type="journal article" date="2024" name="G3 (Bethesda)">
        <title>Genome assembly of Hibiscus sabdariffa L. provides insights into metabolisms of medicinal natural products.</title>
        <authorList>
            <person name="Kim T."/>
        </authorList>
    </citation>
    <scope>NUCLEOTIDE SEQUENCE [LARGE SCALE GENOMIC DNA]</scope>
    <source>
        <strain evidence="2">TK-2024</strain>
        <tissue evidence="2">Old leaves</tissue>
    </source>
</reference>
<dbReference type="Proteomes" id="UP001472677">
    <property type="component" value="Unassembled WGS sequence"/>
</dbReference>
<sequence length="363" mass="41124">MNPTLAAFSSPCLVLLPLKQLPSSSSSAPFLAPKPLRLRACSAKPDSVPDSKPSSKNRSFSQKLQSFSKTAVLVGVAALMVGKFSDFPAKAETAPAMVEQEPAFLEEEGAAEEKAQEPKKKQTSPVLPAVVAQEPVFLEEKEGEKTQDLKPKQTLSVAEFLESNEELAEVLKSYIQQKIEDHEDEEALSILNSLISAQPNVTHWKFLFGRLLGDMGQTKKARKVFEEILKSNPFSYETLFEYALLMDRCGEGEAVLKWLEEVLARAKEEEKIEEARDVRFIIAYIHFVQNNVDLGLTSYQELAEDDPSDYKPYFCRGMIYKTLDMNDEAREQFLKCDKLEPRWYQVEGHRRKPSKSKSVHRRR</sequence>
<name>A0ABR2EXB9_9ROSI</name>
<accession>A0ABR2EXB9</accession>
<dbReference type="EMBL" id="JBBPBM010000009">
    <property type="protein sequence ID" value="KAK8567493.1"/>
    <property type="molecule type" value="Genomic_DNA"/>
</dbReference>
<dbReference type="Gene3D" id="1.25.40.10">
    <property type="entry name" value="Tetratricopeptide repeat domain"/>
    <property type="match status" value="1"/>
</dbReference>
<evidence type="ECO:0000313" key="3">
    <source>
        <dbReference type="Proteomes" id="UP001472677"/>
    </source>
</evidence>
<comment type="caution">
    <text evidence="2">The sequence shown here is derived from an EMBL/GenBank/DDBJ whole genome shotgun (WGS) entry which is preliminary data.</text>
</comment>
<keyword evidence="3" id="KW-1185">Reference proteome</keyword>
<organism evidence="2 3">
    <name type="scientific">Hibiscus sabdariffa</name>
    <name type="common">roselle</name>
    <dbReference type="NCBI Taxonomy" id="183260"/>
    <lineage>
        <taxon>Eukaryota</taxon>
        <taxon>Viridiplantae</taxon>
        <taxon>Streptophyta</taxon>
        <taxon>Embryophyta</taxon>
        <taxon>Tracheophyta</taxon>
        <taxon>Spermatophyta</taxon>
        <taxon>Magnoliopsida</taxon>
        <taxon>eudicotyledons</taxon>
        <taxon>Gunneridae</taxon>
        <taxon>Pentapetalae</taxon>
        <taxon>rosids</taxon>
        <taxon>malvids</taxon>
        <taxon>Malvales</taxon>
        <taxon>Malvaceae</taxon>
        <taxon>Malvoideae</taxon>
        <taxon>Hibiscus</taxon>
    </lineage>
</organism>
<evidence type="ECO:0008006" key="4">
    <source>
        <dbReference type="Google" id="ProtNLM"/>
    </source>
</evidence>
<dbReference type="SUPFAM" id="SSF48452">
    <property type="entry name" value="TPR-like"/>
    <property type="match status" value="1"/>
</dbReference>
<evidence type="ECO:0000313" key="2">
    <source>
        <dbReference type="EMBL" id="KAK8567493.1"/>
    </source>
</evidence>
<dbReference type="InterPro" id="IPR011990">
    <property type="entry name" value="TPR-like_helical_dom_sf"/>
</dbReference>
<gene>
    <name evidence="2" type="ORF">V6N12_006079</name>
</gene>